<evidence type="ECO:0000313" key="2">
    <source>
        <dbReference type="EMBL" id="GAJ46084.1"/>
    </source>
</evidence>
<proteinExistence type="predicted"/>
<keyword evidence="3" id="KW-1185">Reference proteome</keyword>
<feature type="compositionally biased region" description="Polar residues" evidence="1">
    <location>
        <begin position="219"/>
        <end position="262"/>
    </location>
</feature>
<dbReference type="AlphaFoldDB" id="A0A023DY16"/>
<name>A0A023DY16_9PROT</name>
<evidence type="ECO:0000256" key="1">
    <source>
        <dbReference type="SAM" id="MobiDB-lite"/>
    </source>
</evidence>
<sequence>MKYINKILLIVVASGSFLSFNKSIANGSKNNASCEDLNNYSIRVRGELEKVNEYISHIEVFLSRQIYFYENLLKESSTLESVLDFVPVSKSNLSFLKETNAEIINVMEGFNNIFRLINIKDNKSNEDVYKKIQDERSRIEKSIKKIKEINDFKMKDEMKYSFQKKKGNVKTLVDSENKVFEEQNKMIKKDIHDQTEIFKARLEKRSAIIKQKKADSTLKKFQSAPNLGNSRRSPLQSQENPEGQSTLMQKSASSVQLKNPQQ</sequence>
<feature type="region of interest" description="Disordered" evidence="1">
    <location>
        <begin position="214"/>
        <end position="262"/>
    </location>
</feature>
<gene>
    <name evidence="2" type="ORF">HE1_00405</name>
</gene>
<dbReference type="Proteomes" id="UP000024842">
    <property type="component" value="Unassembled WGS sequence"/>
</dbReference>
<accession>A0A023DY16</accession>
<organism evidence="2 3">
    <name type="scientific">Holospora elegans E1</name>
    <dbReference type="NCBI Taxonomy" id="1427503"/>
    <lineage>
        <taxon>Bacteria</taxon>
        <taxon>Pseudomonadati</taxon>
        <taxon>Pseudomonadota</taxon>
        <taxon>Alphaproteobacteria</taxon>
        <taxon>Holosporales</taxon>
        <taxon>Holosporaceae</taxon>
        <taxon>Holospora</taxon>
    </lineage>
</organism>
<dbReference type="EMBL" id="BAUP01000061">
    <property type="protein sequence ID" value="GAJ46084.1"/>
    <property type="molecule type" value="Genomic_DNA"/>
</dbReference>
<protein>
    <submittedName>
        <fullName evidence="2">Uncharacterized protein</fullName>
    </submittedName>
</protein>
<comment type="caution">
    <text evidence="2">The sequence shown here is derived from an EMBL/GenBank/DDBJ whole genome shotgun (WGS) entry which is preliminary data.</text>
</comment>
<reference evidence="2 3" key="1">
    <citation type="journal article" date="2014" name="FEMS Microbiol. Lett.">
        <title>Draft genome sequences of three Holospora species (Holospora obtusa, Holospora undulata, and Holospora elegans), endonuclear symbiotic bacteria of the ciliate Paramecium caudatum.</title>
        <authorList>
            <person name="Dohra H."/>
            <person name="Tanaka K."/>
            <person name="Suzuki T."/>
            <person name="Fujishima M."/>
            <person name="Suzuki H."/>
        </authorList>
    </citation>
    <scope>NUCLEOTIDE SEQUENCE [LARGE SCALE GENOMIC DNA]</scope>
    <source>
        <strain evidence="2 3">E1</strain>
    </source>
</reference>
<evidence type="ECO:0000313" key="3">
    <source>
        <dbReference type="Proteomes" id="UP000024842"/>
    </source>
</evidence>